<proteinExistence type="predicted"/>
<evidence type="ECO:0000313" key="3">
    <source>
        <dbReference type="EMBL" id="BCJ43391.1"/>
    </source>
</evidence>
<protein>
    <recommendedName>
        <fullName evidence="5">DUF3040 domain-containing protein</fullName>
    </recommendedName>
</protein>
<keyword evidence="2" id="KW-0472">Membrane</keyword>
<reference evidence="3 4" key="1">
    <citation type="submission" date="2020-08" db="EMBL/GenBank/DDBJ databases">
        <title>Whole genome shotgun sequence of Actinoplanes ianthinogenes NBRC 13996.</title>
        <authorList>
            <person name="Komaki H."/>
            <person name="Tamura T."/>
        </authorList>
    </citation>
    <scope>NUCLEOTIDE SEQUENCE [LARGE SCALE GENOMIC DNA]</scope>
    <source>
        <strain evidence="3 4">NBRC 13996</strain>
    </source>
</reference>
<feature type="transmembrane region" description="Helical" evidence="2">
    <location>
        <begin position="39"/>
        <end position="71"/>
    </location>
</feature>
<evidence type="ECO:0008006" key="5">
    <source>
        <dbReference type="Google" id="ProtNLM"/>
    </source>
</evidence>
<sequence length="100" mass="11700">MLEPRDEREFDSMVSRLRDADPGFTRRCDRMQARQRRRWLILAVLLWAVVPFCLYFGGWTGVLEAVLAVIYGAWLMRKRSRATDTPSWPPSTDRRPTAEA</sequence>
<gene>
    <name evidence="3" type="ORF">Aiant_40480</name>
</gene>
<name>A0ABN6CGB7_9ACTN</name>
<dbReference type="Proteomes" id="UP000676967">
    <property type="component" value="Chromosome"/>
</dbReference>
<keyword evidence="4" id="KW-1185">Reference proteome</keyword>
<evidence type="ECO:0000256" key="1">
    <source>
        <dbReference type="SAM" id="MobiDB-lite"/>
    </source>
</evidence>
<feature type="region of interest" description="Disordered" evidence="1">
    <location>
        <begin position="79"/>
        <end position="100"/>
    </location>
</feature>
<keyword evidence="2" id="KW-1133">Transmembrane helix</keyword>
<evidence type="ECO:0000256" key="2">
    <source>
        <dbReference type="SAM" id="Phobius"/>
    </source>
</evidence>
<evidence type="ECO:0000313" key="4">
    <source>
        <dbReference type="Proteomes" id="UP000676967"/>
    </source>
</evidence>
<dbReference type="EMBL" id="AP023356">
    <property type="protein sequence ID" value="BCJ43391.1"/>
    <property type="molecule type" value="Genomic_DNA"/>
</dbReference>
<dbReference type="RefSeq" id="WP_189332203.1">
    <property type="nucleotide sequence ID" value="NZ_AP023356.1"/>
</dbReference>
<organism evidence="3 4">
    <name type="scientific">Actinoplanes ianthinogenes</name>
    <dbReference type="NCBI Taxonomy" id="122358"/>
    <lineage>
        <taxon>Bacteria</taxon>
        <taxon>Bacillati</taxon>
        <taxon>Actinomycetota</taxon>
        <taxon>Actinomycetes</taxon>
        <taxon>Micromonosporales</taxon>
        <taxon>Micromonosporaceae</taxon>
        <taxon>Actinoplanes</taxon>
    </lineage>
</organism>
<dbReference type="InterPro" id="IPR021401">
    <property type="entry name" value="DUF3040"/>
</dbReference>
<keyword evidence="2" id="KW-0812">Transmembrane</keyword>
<accession>A0ABN6CGB7</accession>
<dbReference type="Pfam" id="PF11239">
    <property type="entry name" value="DUF3040"/>
    <property type="match status" value="1"/>
</dbReference>